<dbReference type="RefSeq" id="WP_123210932.1">
    <property type="nucleotide sequence ID" value="NZ_RJVO01000002.1"/>
</dbReference>
<dbReference type="Proteomes" id="UP000282106">
    <property type="component" value="Unassembled WGS sequence"/>
</dbReference>
<reference evidence="3 4" key="1">
    <citation type="submission" date="2018-10" db="EMBL/GenBank/DDBJ databases">
        <authorList>
            <person name="Chen W.-M."/>
        </authorList>
    </citation>
    <scope>NUCLEOTIDE SEQUENCE [LARGE SCALE GENOMIC DNA]</scope>
    <source>
        <strain evidence="3 4">THS-13</strain>
    </source>
</reference>
<comment type="caution">
    <text evidence="3">The sequence shown here is derived from an EMBL/GenBank/DDBJ whole genome shotgun (WGS) entry which is preliminary data.</text>
</comment>
<feature type="region of interest" description="Disordered" evidence="1">
    <location>
        <begin position="60"/>
        <end position="88"/>
    </location>
</feature>
<evidence type="ECO:0000313" key="3">
    <source>
        <dbReference type="EMBL" id="ROH91888.1"/>
    </source>
</evidence>
<dbReference type="InParanoid" id="A0A3N0VI44"/>
<dbReference type="EMBL" id="RJVO01000002">
    <property type="protein sequence ID" value="ROH91888.1"/>
    <property type="molecule type" value="Genomic_DNA"/>
</dbReference>
<dbReference type="AlphaFoldDB" id="A0A3N0VI44"/>
<evidence type="ECO:0000256" key="1">
    <source>
        <dbReference type="SAM" id="MobiDB-lite"/>
    </source>
</evidence>
<gene>
    <name evidence="3" type="ORF">ED208_05815</name>
</gene>
<sequence length="88" mass="10001">MDALLNLVAVHPWWTLLLLGGAFAVLAISASARGDVREGEHPESRLLPFYKRFNRRDFELGDRRHRASPPPPPANQPERRHGPRRDGD</sequence>
<evidence type="ECO:0000256" key="2">
    <source>
        <dbReference type="SAM" id="Phobius"/>
    </source>
</evidence>
<keyword evidence="2" id="KW-1133">Transmembrane helix</keyword>
<keyword evidence="2" id="KW-0472">Membrane</keyword>
<protein>
    <submittedName>
        <fullName evidence="3">Uncharacterized protein</fullName>
    </submittedName>
</protein>
<feature type="transmembrane region" description="Helical" evidence="2">
    <location>
        <begin position="12"/>
        <end position="32"/>
    </location>
</feature>
<feature type="compositionally biased region" description="Basic and acidic residues" evidence="1">
    <location>
        <begin position="77"/>
        <end position="88"/>
    </location>
</feature>
<keyword evidence="4" id="KW-1185">Reference proteome</keyword>
<accession>A0A3N0VI44</accession>
<organism evidence="3 4">
    <name type="scientific">Stagnimonas aquatica</name>
    <dbReference type="NCBI Taxonomy" id="2689987"/>
    <lineage>
        <taxon>Bacteria</taxon>
        <taxon>Pseudomonadati</taxon>
        <taxon>Pseudomonadota</taxon>
        <taxon>Gammaproteobacteria</taxon>
        <taxon>Nevskiales</taxon>
        <taxon>Nevskiaceae</taxon>
        <taxon>Stagnimonas</taxon>
    </lineage>
</organism>
<keyword evidence="2" id="KW-0812">Transmembrane</keyword>
<name>A0A3N0VI44_9GAMM</name>
<proteinExistence type="predicted"/>
<evidence type="ECO:0000313" key="4">
    <source>
        <dbReference type="Proteomes" id="UP000282106"/>
    </source>
</evidence>